<reference evidence="2 3" key="1">
    <citation type="submission" date="2019-02" db="EMBL/GenBank/DDBJ databases">
        <title>Draft genome sequences of novel Actinobacteria.</title>
        <authorList>
            <person name="Sahin N."/>
            <person name="Ay H."/>
            <person name="Saygin H."/>
        </authorList>
    </citation>
    <scope>NUCLEOTIDE SEQUENCE [LARGE SCALE GENOMIC DNA]</scope>
    <source>
        <strain evidence="2 3">KC603</strain>
    </source>
</reference>
<gene>
    <name evidence="2" type="ORF">E1212_14305</name>
</gene>
<dbReference type="SUPFAM" id="SSF50952">
    <property type="entry name" value="Soluble quinoprotein glucose dehydrogenase"/>
    <property type="match status" value="1"/>
</dbReference>
<organism evidence="2 3">
    <name type="scientific">Jiangella ureilytica</name>
    <dbReference type="NCBI Taxonomy" id="2530374"/>
    <lineage>
        <taxon>Bacteria</taxon>
        <taxon>Bacillati</taxon>
        <taxon>Actinomycetota</taxon>
        <taxon>Actinomycetes</taxon>
        <taxon>Jiangellales</taxon>
        <taxon>Jiangellaceae</taxon>
        <taxon>Jiangella</taxon>
    </lineage>
</organism>
<evidence type="ECO:0000313" key="3">
    <source>
        <dbReference type="Proteomes" id="UP000295621"/>
    </source>
</evidence>
<comment type="caution">
    <text evidence="2">The sequence shown here is derived from an EMBL/GenBank/DDBJ whole genome shotgun (WGS) entry which is preliminary data.</text>
</comment>
<dbReference type="AlphaFoldDB" id="A0A4R4RNQ8"/>
<dbReference type="PANTHER" id="PTHR19328:SF75">
    <property type="entry name" value="ALDOSE SUGAR DEHYDROGENASE YLII"/>
    <property type="match status" value="1"/>
</dbReference>
<dbReference type="PANTHER" id="PTHR19328">
    <property type="entry name" value="HEDGEHOG-INTERACTING PROTEIN"/>
    <property type="match status" value="1"/>
</dbReference>
<dbReference type="EMBL" id="SMKL01000028">
    <property type="protein sequence ID" value="TDC50729.1"/>
    <property type="molecule type" value="Genomic_DNA"/>
</dbReference>
<accession>A0A4R4RNQ8</accession>
<keyword evidence="3" id="KW-1185">Reference proteome</keyword>
<protein>
    <submittedName>
        <fullName evidence="2">Glucose/sorbosone dehydrogenase-like protein</fullName>
    </submittedName>
</protein>
<dbReference type="OrthoDB" id="159306at2"/>
<dbReference type="InterPro" id="IPR012938">
    <property type="entry name" value="Glc/Sorbosone_DH"/>
</dbReference>
<dbReference type="InterPro" id="IPR011041">
    <property type="entry name" value="Quinoprot_gluc/sorb_DH_b-prop"/>
</dbReference>
<dbReference type="Pfam" id="PF07995">
    <property type="entry name" value="GSDH"/>
    <property type="match status" value="1"/>
</dbReference>
<sequence length="488" mass="52968">MSIPPPRLIPEDASHGRGVACRQRNPFDLCRRITARYWPGNNSSSVRSVMSATSVPLSRKLRVALVLPLVLIASVATTGATAQSGRDRALPVDELTVGSELVATTGLRLTAIATPDDRSGRMFVVDKGGRVLVFHPDTGTLDPQPLLDLTSRVSTAGNERGLLGVAPSPNFAKTKTLFVSYTALGTGVENGALTVSRFELDSAGQATIDPATEQRVLRQQHNLNGNHNGGDLMFGPDGYLYWSTGDGGSADDPLYGAQNLSNLLGKIVRIDAMRECDGRPYCIPKDNPFARSAIGRPEIWAYGLRNPWRFSIDEQSESIWIGDVGQNRWEEINHVSVDDDDQPRDGWNFGWSCREGDDIHRVPASAGEAPDPFIDIRCNPRADYEDPVYAYGLADNDRCAIMGGVVYRGEEFEDLADGTYVAADYCTGQAFAVQERRGRHSVNDAVGSLPPRVTSFGLDAEGEVWFVTDNVAGGTGQIHRLTFAETAP</sequence>
<dbReference type="Proteomes" id="UP000295621">
    <property type="component" value="Unassembled WGS sequence"/>
</dbReference>
<name>A0A4R4RNQ8_9ACTN</name>
<proteinExistence type="predicted"/>
<evidence type="ECO:0000259" key="1">
    <source>
        <dbReference type="Pfam" id="PF07995"/>
    </source>
</evidence>
<dbReference type="Gene3D" id="2.120.10.30">
    <property type="entry name" value="TolB, C-terminal domain"/>
    <property type="match status" value="1"/>
</dbReference>
<evidence type="ECO:0000313" key="2">
    <source>
        <dbReference type="EMBL" id="TDC50729.1"/>
    </source>
</evidence>
<feature type="domain" description="Glucose/Sorbosone dehydrogenase" evidence="1">
    <location>
        <begin position="117"/>
        <end position="473"/>
    </location>
</feature>
<dbReference type="InterPro" id="IPR011042">
    <property type="entry name" value="6-blade_b-propeller_TolB-like"/>
</dbReference>